<accession>A0A2S9D0Z1</accession>
<reference evidence="4 5" key="1">
    <citation type="submission" date="2017-09" db="EMBL/GenBank/DDBJ databases">
        <title>Genomic, metabolic, and phenotypic characteristics of bacterial isolates from the natural microbiome of the model nematode Caenorhabditis elegans.</title>
        <authorList>
            <person name="Zimmermann J."/>
            <person name="Obeng N."/>
            <person name="Yang W."/>
            <person name="Obeng O."/>
            <person name="Kissoyan K."/>
            <person name="Pees B."/>
            <person name="Dirksen P."/>
            <person name="Hoppner M."/>
            <person name="Franke A."/>
            <person name="Rosenstiel P."/>
            <person name="Leippe M."/>
            <person name="Dierking K."/>
            <person name="Kaleta C."/>
            <person name="Schulenburg H."/>
        </authorList>
    </citation>
    <scope>NUCLEOTIDE SEQUENCE [LARGE SCALE GENOMIC DNA]</scope>
    <source>
        <strain evidence="2 5">MYb25</strain>
        <strain evidence="3 4">MYb44</strain>
    </source>
</reference>
<keyword evidence="1" id="KW-0472">Membrane</keyword>
<dbReference type="RefSeq" id="WP_105681150.1">
    <property type="nucleotide sequence ID" value="NZ_JBBGZD010000001.1"/>
</dbReference>
<evidence type="ECO:0000256" key="1">
    <source>
        <dbReference type="SAM" id="Phobius"/>
    </source>
</evidence>
<proteinExistence type="predicted"/>
<evidence type="ECO:0000313" key="2">
    <source>
        <dbReference type="EMBL" id="PRB86438.1"/>
    </source>
</evidence>
<sequence>MDVNFLGLIGNVIRLIFIFKLNYKQQQEASEKDFEKEEKKDITVGSVAIVFIIITGVLVFQ</sequence>
<evidence type="ECO:0000313" key="5">
    <source>
        <dbReference type="Proteomes" id="UP000238534"/>
    </source>
</evidence>
<dbReference type="Proteomes" id="UP000238534">
    <property type="component" value="Unassembled WGS sequence"/>
</dbReference>
<dbReference type="OrthoDB" id="1264223at2"/>
<dbReference type="EMBL" id="PCPP01000001">
    <property type="protein sequence ID" value="PRB86438.1"/>
    <property type="molecule type" value="Genomic_DNA"/>
</dbReference>
<keyword evidence="1" id="KW-1133">Transmembrane helix</keyword>
<organism evidence="2 5">
    <name type="scientific">Chryseobacterium culicis</name>
    <dbReference type="NCBI Taxonomy" id="680127"/>
    <lineage>
        <taxon>Bacteria</taxon>
        <taxon>Pseudomonadati</taxon>
        <taxon>Bacteroidota</taxon>
        <taxon>Flavobacteriia</taxon>
        <taxon>Flavobacteriales</taxon>
        <taxon>Weeksellaceae</taxon>
        <taxon>Chryseobacterium group</taxon>
        <taxon>Chryseobacterium</taxon>
    </lineage>
</organism>
<gene>
    <name evidence="2" type="ORF">CQ022_09360</name>
    <name evidence="3" type="ORF">CQ033_03030</name>
</gene>
<keyword evidence="1" id="KW-0812">Transmembrane</keyword>
<dbReference type="AlphaFoldDB" id="A0A2S9D0Z1"/>
<dbReference type="EMBL" id="PCPH01000001">
    <property type="protein sequence ID" value="PRB92191.1"/>
    <property type="molecule type" value="Genomic_DNA"/>
</dbReference>
<comment type="caution">
    <text evidence="2">The sequence shown here is derived from an EMBL/GenBank/DDBJ whole genome shotgun (WGS) entry which is preliminary data.</text>
</comment>
<dbReference type="Proteomes" id="UP000238325">
    <property type="component" value="Unassembled WGS sequence"/>
</dbReference>
<evidence type="ECO:0000313" key="3">
    <source>
        <dbReference type="EMBL" id="PRB92191.1"/>
    </source>
</evidence>
<protein>
    <submittedName>
        <fullName evidence="2">Uncharacterized protein</fullName>
    </submittedName>
</protein>
<keyword evidence="4" id="KW-1185">Reference proteome</keyword>
<feature type="transmembrane region" description="Helical" evidence="1">
    <location>
        <begin position="43"/>
        <end position="60"/>
    </location>
</feature>
<name>A0A2S9D0Z1_CHRCI</name>
<evidence type="ECO:0000313" key="4">
    <source>
        <dbReference type="Proteomes" id="UP000238325"/>
    </source>
</evidence>